<evidence type="ECO:0000313" key="1">
    <source>
        <dbReference type="EMBL" id="MCJ2542918.1"/>
    </source>
</evidence>
<dbReference type="EMBL" id="JAFIRA010000017">
    <property type="protein sequence ID" value="MCJ2542918.1"/>
    <property type="molecule type" value="Genomic_DNA"/>
</dbReference>
<accession>A0ABT0CAV3</accession>
<protein>
    <submittedName>
        <fullName evidence="1">Uncharacterized protein</fullName>
    </submittedName>
</protein>
<evidence type="ECO:0000313" key="2">
    <source>
        <dbReference type="Proteomes" id="UP000830835"/>
    </source>
</evidence>
<dbReference type="RefSeq" id="WP_244350198.1">
    <property type="nucleotide sequence ID" value="NZ_JAFIRA010000017.1"/>
</dbReference>
<dbReference type="Proteomes" id="UP000830835">
    <property type="component" value="Unassembled WGS sequence"/>
</dbReference>
<sequence length="173" mass="18788">MKSSFVFGLSSVLFSSVGVLLLGGSVAQAQVITPIFPETSTAPVPAEPLPPSQDIPTLPIVPDAQPLPVTPGSTRPLPRGSFEEISQYFRDLNRAKNLARQTAEIANGGLQNYRAEASMHGAAFDSPFEEFEDYWIFTFRGGEPGFVQPSIESQVRVDKGTFQTTLLYNGPLR</sequence>
<proteinExistence type="predicted"/>
<gene>
    <name evidence="1" type="ORF">JX360_08370</name>
</gene>
<name>A0ABT0CAV3_THEVL</name>
<organism evidence="1 2">
    <name type="scientific">Thermostichus vulcanus str. 'Rupite'</name>
    <dbReference type="NCBI Taxonomy" id="2813851"/>
    <lineage>
        <taxon>Bacteria</taxon>
        <taxon>Bacillati</taxon>
        <taxon>Cyanobacteriota</taxon>
        <taxon>Cyanophyceae</taxon>
        <taxon>Thermostichales</taxon>
        <taxon>Thermostichaceae</taxon>
        <taxon>Thermostichus</taxon>
    </lineage>
</organism>
<comment type="caution">
    <text evidence="1">The sequence shown here is derived from an EMBL/GenBank/DDBJ whole genome shotgun (WGS) entry which is preliminary data.</text>
</comment>
<keyword evidence="2" id="KW-1185">Reference proteome</keyword>
<reference evidence="1" key="1">
    <citation type="submission" date="2021-02" db="EMBL/GenBank/DDBJ databases">
        <title>The CRISPR/cas machinery reduction and long-range gene transfer in the hot spring cyanobacterium Synechococcus.</title>
        <authorList>
            <person name="Dvorak P."/>
            <person name="Jahodarova E."/>
            <person name="Hasler P."/>
            <person name="Poulickova A."/>
        </authorList>
    </citation>
    <scope>NUCLEOTIDE SEQUENCE</scope>
    <source>
        <strain evidence="1">Rupite</strain>
    </source>
</reference>